<dbReference type="Pfam" id="PF02021">
    <property type="entry name" value="UPF0102"/>
    <property type="match status" value="1"/>
</dbReference>
<gene>
    <name evidence="3" type="ORF">I8J34_15100</name>
</gene>
<dbReference type="Proteomes" id="UP000694660">
    <property type="component" value="Unassembled WGS sequence"/>
</dbReference>
<organism evidence="3 4">
    <name type="scientific">Denitromonas iodatirespirans</name>
    <dbReference type="NCBI Taxonomy" id="2795389"/>
    <lineage>
        <taxon>Bacteria</taxon>
        <taxon>Pseudomonadati</taxon>
        <taxon>Pseudomonadota</taxon>
        <taxon>Betaproteobacteria</taxon>
        <taxon>Rhodocyclales</taxon>
        <taxon>Zoogloeaceae</taxon>
        <taxon>Denitromonas</taxon>
    </lineage>
</organism>
<dbReference type="GO" id="GO:0003676">
    <property type="term" value="F:nucleic acid binding"/>
    <property type="evidence" value="ECO:0007669"/>
    <property type="project" value="InterPro"/>
</dbReference>
<comment type="caution">
    <text evidence="3">The sequence shown here is derived from an EMBL/GenBank/DDBJ whole genome shotgun (WGS) entry which is preliminary data.</text>
</comment>
<dbReference type="SUPFAM" id="SSF52980">
    <property type="entry name" value="Restriction endonuclease-like"/>
    <property type="match status" value="1"/>
</dbReference>
<dbReference type="CDD" id="cd20736">
    <property type="entry name" value="PoNe_Nuclease"/>
    <property type="match status" value="1"/>
</dbReference>
<protein>
    <recommendedName>
        <fullName evidence="2">UPF0102 protein I8J34_15100</fullName>
    </recommendedName>
</protein>
<dbReference type="NCBIfam" id="NF009150">
    <property type="entry name" value="PRK12497.1-3"/>
    <property type="match status" value="1"/>
</dbReference>
<name>A0A944DCE6_DENI1</name>
<accession>A0A944DCE6</accession>
<dbReference type="PANTHER" id="PTHR34039:SF1">
    <property type="entry name" value="UPF0102 PROTEIN YRAN"/>
    <property type="match status" value="1"/>
</dbReference>
<evidence type="ECO:0000313" key="3">
    <source>
        <dbReference type="EMBL" id="MBT0962506.1"/>
    </source>
</evidence>
<dbReference type="InterPro" id="IPR003509">
    <property type="entry name" value="UPF0102_YraN-like"/>
</dbReference>
<sequence>MKRLIDQCKSAIVGRGAPQRQAAGRGEAAERIAEAHLQAAGLSTLARNFRCRGGELDLVCRDGATLVFVEVRLRGRRDFGGAAASITARKQARIILAARHWLSQAGRMADAPCRFDVVLLDALDSARLEWIRGAFES</sequence>
<dbReference type="HAMAP" id="MF_00048">
    <property type="entry name" value="UPF0102"/>
    <property type="match status" value="1"/>
</dbReference>
<dbReference type="Gene3D" id="3.40.1350.10">
    <property type="match status" value="1"/>
</dbReference>
<evidence type="ECO:0000256" key="2">
    <source>
        <dbReference type="HAMAP-Rule" id="MF_00048"/>
    </source>
</evidence>
<reference evidence="4" key="1">
    <citation type="journal article" date="2022" name="ISME J.">
        <title>Genetic and phylogenetic analysis of dissimilatory iodate-reducing bacteria identifies potential niches across the world's oceans.</title>
        <authorList>
            <person name="Reyes-Umana V."/>
            <person name="Henning Z."/>
            <person name="Lee K."/>
            <person name="Barnum T.P."/>
            <person name="Coates J.D."/>
        </authorList>
    </citation>
    <scope>NUCLEOTIDE SEQUENCE [LARGE SCALE GENOMIC DNA]</scope>
    <source>
        <strain evidence="4">IR12</strain>
    </source>
</reference>
<dbReference type="RefSeq" id="WP_214362457.1">
    <property type="nucleotide sequence ID" value="NZ_JAEKFT010000017.1"/>
</dbReference>
<keyword evidence="4" id="KW-1185">Reference proteome</keyword>
<dbReference type="InterPro" id="IPR011335">
    <property type="entry name" value="Restrct_endonuc-II-like"/>
</dbReference>
<proteinExistence type="inferred from homology"/>
<evidence type="ECO:0000313" key="4">
    <source>
        <dbReference type="Proteomes" id="UP000694660"/>
    </source>
</evidence>
<comment type="similarity">
    <text evidence="1 2">Belongs to the UPF0102 family.</text>
</comment>
<dbReference type="EMBL" id="JAEKFT010000017">
    <property type="protein sequence ID" value="MBT0962506.1"/>
    <property type="molecule type" value="Genomic_DNA"/>
</dbReference>
<dbReference type="NCBIfam" id="TIGR00252">
    <property type="entry name" value="YraN family protein"/>
    <property type="match status" value="1"/>
</dbReference>
<dbReference type="InterPro" id="IPR011856">
    <property type="entry name" value="tRNA_endonuc-like_dom_sf"/>
</dbReference>
<dbReference type="PANTHER" id="PTHR34039">
    <property type="entry name" value="UPF0102 PROTEIN YRAN"/>
    <property type="match status" value="1"/>
</dbReference>
<evidence type="ECO:0000256" key="1">
    <source>
        <dbReference type="ARBA" id="ARBA00006738"/>
    </source>
</evidence>
<dbReference type="AlphaFoldDB" id="A0A944DCE6"/>